<keyword evidence="3" id="KW-1185">Reference proteome</keyword>
<evidence type="ECO:0000313" key="2">
    <source>
        <dbReference type="EMBL" id="QWG08454.1"/>
    </source>
</evidence>
<evidence type="ECO:0000259" key="1">
    <source>
        <dbReference type="Pfam" id="PF14065"/>
    </source>
</evidence>
<dbReference type="RefSeq" id="WP_144072372.1">
    <property type="nucleotide sequence ID" value="NZ_CP076128.1"/>
</dbReference>
<organism evidence="2 3">
    <name type="scientific">Flammeovirga kamogawensis</name>
    <dbReference type="NCBI Taxonomy" id="373891"/>
    <lineage>
        <taxon>Bacteria</taxon>
        <taxon>Pseudomonadati</taxon>
        <taxon>Bacteroidota</taxon>
        <taxon>Cytophagia</taxon>
        <taxon>Cytophagales</taxon>
        <taxon>Flammeovirgaceae</taxon>
        <taxon>Flammeovirga</taxon>
    </lineage>
</organism>
<dbReference type="EMBL" id="CP076128">
    <property type="protein sequence ID" value="QWG08454.1"/>
    <property type="molecule type" value="Genomic_DNA"/>
</dbReference>
<reference evidence="2 3" key="1">
    <citation type="submission" date="2021-05" db="EMBL/GenBank/DDBJ databases">
        <title>Comparative genomic studies on the polysaccharide-degrading batcterial strains of the Flammeovirga genus.</title>
        <authorList>
            <person name="Zewei F."/>
            <person name="Zheng Z."/>
            <person name="Yu L."/>
            <person name="Ruyue G."/>
            <person name="Yanhong M."/>
            <person name="Yuanyuan C."/>
            <person name="Jingyan G."/>
            <person name="Wenjun H."/>
        </authorList>
    </citation>
    <scope>NUCLEOTIDE SEQUENCE [LARGE SCALE GENOMIC DNA]</scope>
    <source>
        <strain evidence="2 3">YS10</strain>
    </source>
</reference>
<gene>
    <name evidence="2" type="ORF">KM029_05825</name>
</gene>
<accession>A0ABX8GXW6</accession>
<dbReference type="InterPro" id="IPR025351">
    <property type="entry name" value="Pvc16_N"/>
</dbReference>
<evidence type="ECO:0000313" key="3">
    <source>
        <dbReference type="Proteomes" id="UP000682802"/>
    </source>
</evidence>
<feature type="domain" description="Pvc16 N-terminal" evidence="1">
    <location>
        <begin position="63"/>
        <end position="163"/>
    </location>
</feature>
<name>A0ABX8GXW6_9BACT</name>
<dbReference type="Pfam" id="PF14065">
    <property type="entry name" value="Pvc16_N"/>
    <property type="match status" value="1"/>
</dbReference>
<protein>
    <submittedName>
        <fullName evidence="2">DUF4255 domain-containing protein</fullName>
    </submittedName>
</protein>
<dbReference type="Proteomes" id="UP000682802">
    <property type="component" value="Chromosome 1"/>
</dbReference>
<sequence>MLSQLIFFLENEISDFISSKRDSSFEIVLGPPKNKEDLKAIGNDGKTLLLINIVNLVEEVFGGVQANGNSTTLNVKIMISVYNEDNYLDSLGYLSDVISFFTKHSTFTPESGPGIEGLMRLNFKVFNIPDNDLSTMFLSMGVEKLPSVIYECRLATINTTLAPSLKPNQLSGW</sequence>
<proteinExistence type="predicted"/>